<dbReference type="FunFam" id="3.30.730.10:FF:000001">
    <property type="entry name" value="Ethylene-responsive transcription factor 2"/>
    <property type="match status" value="1"/>
</dbReference>
<comment type="caution">
    <text evidence="8">The sequence shown here is derived from an EMBL/GenBank/DDBJ whole genome shotgun (WGS) entry which is preliminary data.</text>
</comment>
<dbReference type="PANTHER" id="PTHR31296">
    <property type="entry name" value="UPF0565 PROTEIN C2ORF69"/>
    <property type="match status" value="1"/>
</dbReference>
<dbReference type="Proteomes" id="UP000283530">
    <property type="component" value="Unassembled WGS sequence"/>
</dbReference>
<dbReference type="Pfam" id="PF00847">
    <property type="entry name" value="AP2"/>
    <property type="match status" value="1"/>
</dbReference>
<dbReference type="PANTHER" id="PTHR31296:SF1">
    <property type="entry name" value="MITOCHONDRIAL PROTEIN C2ORF69"/>
    <property type="match status" value="1"/>
</dbReference>
<name>A0A3S3QM97_9MAGN</name>
<evidence type="ECO:0000313" key="8">
    <source>
        <dbReference type="EMBL" id="RWR87426.1"/>
    </source>
</evidence>
<keyword evidence="9" id="KW-1185">Reference proteome</keyword>
<evidence type="ECO:0000259" key="7">
    <source>
        <dbReference type="PROSITE" id="PS51032"/>
    </source>
</evidence>
<keyword evidence="3" id="KW-0238">DNA-binding</keyword>
<dbReference type="GO" id="GO:0005739">
    <property type="term" value="C:mitochondrion"/>
    <property type="evidence" value="ECO:0007669"/>
    <property type="project" value="TreeGrafter"/>
</dbReference>
<evidence type="ECO:0000256" key="3">
    <source>
        <dbReference type="ARBA" id="ARBA00023125"/>
    </source>
</evidence>
<sequence length="545" mass="59878">MITLKSNTLDSTSHFVERSARVEMARWSGVLTVSLNPSSKTPLFKIAASLCLSPSSKTLAVPSANAIFFSGDRVKGTGNPVIERLSDSRNIAEILVSKLGASVNAWVVEASVFNGPFAVYKEFIPSVNSWGEPRSYDPNGFPASSSTFLLISKCLEEAKNMIHGEKQEPSHISTHLMPSVSCSPSTKTIVIGFSKGGTVLNQLITEVAHAKVETQGVHEENHIFPTSKETFLSSISDFHYVDVGLNSSGAYLIDEFVIKKISENLSQHNTNGISFTLHGTPRQWCDSRRPWIRNEKERLKQLLEDEACRSGGKLQIDGSDGDFFESRAPTVQKVADLKEKSNLCHLKRSDSASPRRPSLKISLPPAPRIEWSDRTEAPAAEASGEKKHYRGVRQRPWGKFAAEIRDPNKRGSRVWLGTFETAIEAAKAYDRAAFQMRGSKAILNFPLEAGKSKEPSTAGQKRRRETESEQAAVAVAVAVTDEEENPVKKERTTMESSEVEYAANIPLTPSCWTCVDMTGTGIFNVPPLSPLSPHPAFGFLQLMVI</sequence>
<feature type="region of interest" description="Disordered" evidence="6">
    <location>
        <begin position="447"/>
        <end position="469"/>
    </location>
</feature>
<dbReference type="SUPFAM" id="SSF54171">
    <property type="entry name" value="DNA-binding domain"/>
    <property type="match status" value="1"/>
</dbReference>
<dbReference type="SMART" id="SM00380">
    <property type="entry name" value="AP2"/>
    <property type="match status" value="1"/>
</dbReference>
<dbReference type="GO" id="GO:0003700">
    <property type="term" value="F:DNA-binding transcription factor activity"/>
    <property type="evidence" value="ECO:0007669"/>
    <property type="project" value="InterPro"/>
</dbReference>
<dbReference type="InterPro" id="IPR036955">
    <property type="entry name" value="AP2/ERF_dom_sf"/>
</dbReference>
<dbReference type="OrthoDB" id="419333at2759"/>
<dbReference type="GO" id="GO:0003677">
    <property type="term" value="F:DNA binding"/>
    <property type="evidence" value="ECO:0007669"/>
    <property type="project" value="UniProtKB-KW"/>
</dbReference>
<keyword evidence="2" id="KW-0805">Transcription regulation</keyword>
<dbReference type="PROSITE" id="PS51032">
    <property type="entry name" value="AP2_ERF"/>
    <property type="match status" value="1"/>
</dbReference>
<dbReference type="CDD" id="cd00018">
    <property type="entry name" value="AP2"/>
    <property type="match status" value="1"/>
</dbReference>
<keyword evidence="4" id="KW-0804">Transcription</keyword>
<feature type="domain" description="AP2/ERF" evidence="7">
    <location>
        <begin position="388"/>
        <end position="446"/>
    </location>
</feature>
<feature type="region of interest" description="Disordered" evidence="6">
    <location>
        <begin position="345"/>
        <end position="391"/>
    </location>
</feature>
<dbReference type="InterPro" id="IPR018881">
    <property type="entry name" value="C2orf69_mit"/>
</dbReference>
<accession>A0A3S3QM97</accession>
<evidence type="ECO:0000256" key="1">
    <source>
        <dbReference type="ARBA" id="ARBA00004123"/>
    </source>
</evidence>
<organism evidence="8 9">
    <name type="scientific">Cinnamomum micranthum f. kanehirae</name>
    <dbReference type="NCBI Taxonomy" id="337451"/>
    <lineage>
        <taxon>Eukaryota</taxon>
        <taxon>Viridiplantae</taxon>
        <taxon>Streptophyta</taxon>
        <taxon>Embryophyta</taxon>
        <taxon>Tracheophyta</taxon>
        <taxon>Spermatophyta</taxon>
        <taxon>Magnoliopsida</taxon>
        <taxon>Magnoliidae</taxon>
        <taxon>Laurales</taxon>
        <taxon>Lauraceae</taxon>
        <taxon>Cinnamomum</taxon>
    </lineage>
</organism>
<proteinExistence type="predicted"/>
<evidence type="ECO:0000256" key="2">
    <source>
        <dbReference type="ARBA" id="ARBA00023015"/>
    </source>
</evidence>
<dbReference type="InterPro" id="IPR001471">
    <property type="entry name" value="AP2/ERF_dom"/>
</dbReference>
<dbReference type="PRINTS" id="PR00367">
    <property type="entry name" value="ETHRSPELEMNT"/>
</dbReference>
<evidence type="ECO:0000256" key="6">
    <source>
        <dbReference type="SAM" id="MobiDB-lite"/>
    </source>
</evidence>
<dbReference type="AlphaFoldDB" id="A0A3S3QM97"/>
<keyword evidence="5" id="KW-0539">Nucleus</keyword>
<dbReference type="Pfam" id="PF10561">
    <property type="entry name" value="C2orf69"/>
    <property type="match status" value="1"/>
</dbReference>
<reference evidence="8 9" key="1">
    <citation type="journal article" date="2019" name="Nat. Plants">
        <title>Stout camphor tree genome fills gaps in understanding of flowering plant genome evolution.</title>
        <authorList>
            <person name="Chaw S.M."/>
            <person name="Liu Y.C."/>
            <person name="Wu Y.W."/>
            <person name="Wang H.Y."/>
            <person name="Lin C.I."/>
            <person name="Wu C.S."/>
            <person name="Ke H.M."/>
            <person name="Chang L.Y."/>
            <person name="Hsu C.Y."/>
            <person name="Yang H.T."/>
            <person name="Sudianto E."/>
            <person name="Hsu M.H."/>
            <person name="Wu K.P."/>
            <person name="Wang L.N."/>
            <person name="Leebens-Mack J.H."/>
            <person name="Tsai I.J."/>
        </authorList>
    </citation>
    <scope>NUCLEOTIDE SEQUENCE [LARGE SCALE GENOMIC DNA]</scope>
    <source>
        <strain evidence="9">cv. Chaw 1501</strain>
        <tissue evidence="8">Young leaves</tissue>
    </source>
</reference>
<evidence type="ECO:0000256" key="4">
    <source>
        <dbReference type="ARBA" id="ARBA00023163"/>
    </source>
</evidence>
<protein>
    <submittedName>
        <fullName evidence="8">UPF0565 protein C2orf69</fullName>
    </submittedName>
</protein>
<dbReference type="EMBL" id="QPKB01000006">
    <property type="protein sequence ID" value="RWR87426.1"/>
    <property type="molecule type" value="Genomic_DNA"/>
</dbReference>
<dbReference type="InterPro" id="IPR016177">
    <property type="entry name" value="DNA-bd_dom_sf"/>
</dbReference>
<evidence type="ECO:0000256" key="5">
    <source>
        <dbReference type="ARBA" id="ARBA00023242"/>
    </source>
</evidence>
<comment type="subcellular location">
    <subcellularLocation>
        <location evidence="1">Nucleus</location>
    </subcellularLocation>
</comment>
<evidence type="ECO:0000313" key="9">
    <source>
        <dbReference type="Proteomes" id="UP000283530"/>
    </source>
</evidence>
<dbReference type="Gene3D" id="3.30.730.10">
    <property type="entry name" value="AP2/ERF domain"/>
    <property type="match status" value="1"/>
</dbReference>
<dbReference type="GO" id="GO:0005634">
    <property type="term" value="C:nucleus"/>
    <property type="evidence" value="ECO:0007669"/>
    <property type="project" value="UniProtKB-SubCell"/>
</dbReference>
<gene>
    <name evidence="8" type="ORF">CKAN_01636700</name>
</gene>